<keyword evidence="2" id="KW-0255">Endonuclease</keyword>
<dbReference type="Gene3D" id="3.60.10.10">
    <property type="entry name" value="Endonuclease/exonuclease/phosphatase"/>
    <property type="match status" value="1"/>
</dbReference>
<dbReference type="CDD" id="cd09083">
    <property type="entry name" value="EEP-1"/>
    <property type="match status" value="1"/>
</dbReference>
<keyword evidence="2" id="KW-0540">Nuclease</keyword>
<comment type="caution">
    <text evidence="2">The sequence shown here is derived from an EMBL/GenBank/DDBJ whole genome shotgun (WGS) entry which is preliminary data.</text>
</comment>
<proteinExistence type="predicted"/>
<dbReference type="PROSITE" id="PS51257">
    <property type="entry name" value="PROKAR_LIPOPROTEIN"/>
    <property type="match status" value="1"/>
</dbReference>
<dbReference type="Proteomes" id="UP000658278">
    <property type="component" value="Unassembled WGS sequence"/>
</dbReference>
<reference evidence="2" key="1">
    <citation type="submission" date="2021-01" db="EMBL/GenBank/DDBJ databases">
        <title>Modified the classification status of verrucomicrobia.</title>
        <authorList>
            <person name="Feng X."/>
        </authorList>
    </citation>
    <scope>NUCLEOTIDE SEQUENCE</scope>
    <source>
        <strain evidence="2">KCTC 22201</strain>
    </source>
</reference>
<dbReference type="RefSeq" id="WP_200281382.1">
    <property type="nucleotide sequence ID" value="NZ_JAENII010000012.1"/>
</dbReference>
<gene>
    <name evidence="2" type="ORF">JIN81_14700</name>
</gene>
<dbReference type="PANTHER" id="PTHR12121">
    <property type="entry name" value="CARBON CATABOLITE REPRESSOR PROTEIN 4"/>
    <property type="match status" value="1"/>
</dbReference>
<organism evidence="2 3">
    <name type="scientific">Haloferula rosea</name>
    <dbReference type="NCBI Taxonomy" id="490093"/>
    <lineage>
        <taxon>Bacteria</taxon>
        <taxon>Pseudomonadati</taxon>
        <taxon>Verrucomicrobiota</taxon>
        <taxon>Verrucomicrobiia</taxon>
        <taxon>Verrucomicrobiales</taxon>
        <taxon>Verrucomicrobiaceae</taxon>
        <taxon>Haloferula</taxon>
    </lineage>
</organism>
<name>A0A934RFN1_9BACT</name>
<sequence>MRAWILIMLLVAGGCRKEEPPRAVPVSLDGALELQLCSFNIRYEGDQDRGWKSWPNRLDRVLATVREIDPDVLGVQEALHGQVADLWASLPDYRFYGVGRDDGKRAGEYAGIFWKRDRFEESESGTFWLSDYPEQPGSRTWGNSVVRCTSWVRLVDRSSGRGFYVYNTHFDHRHQGSRERAAVLIAERIDARTHGEDPVVLLGDFNAVENNPAVAYFRGTQVKLSGRTVDGWSGNFSDPFDDRNPDRRDRRTLHFWSADRTGWAKVDHILVSQGAVALDAGIFRAPTQRTQPSDHFPVWARVSWPASTDGENTATLLTE</sequence>
<protein>
    <submittedName>
        <fullName evidence="2">Endonuclease/exonuclease/phosphatase family protein</fullName>
    </submittedName>
</protein>
<dbReference type="GO" id="GO:0000175">
    <property type="term" value="F:3'-5'-RNA exonuclease activity"/>
    <property type="evidence" value="ECO:0007669"/>
    <property type="project" value="TreeGrafter"/>
</dbReference>
<dbReference type="InterPro" id="IPR050410">
    <property type="entry name" value="CCR4/nocturin_mRNA_transcr"/>
</dbReference>
<dbReference type="InterPro" id="IPR036691">
    <property type="entry name" value="Endo/exonu/phosph_ase_sf"/>
</dbReference>
<dbReference type="SUPFAM" id="SSF56219">
    <property type="entry name" value="DNase I-like"/>
    <property type="match status" value="1"/>
</dbReference>
<dbReference type="InterPro" id="IPR005135">
    <property type="entry name" value="Endo/exonuclease/phosphatase"/>
</dbReference>
<evidence type="ECO:0000313" key="2">
    <source>
        <dbReference type="EMBL" id="MBK1828281.1"/>
    </source>
</evidence>
<feature type="domain" description="Endonuclease/exonuclease/phosphatase" evidence="1">
    <location>
        <begin position="37"/>
        <end position="295"/>
    </location>
</feature>
<evidence type="ECO:0000313" key="3">
    <source>
        <dbReference type="Proteomes" id="UP000658278"/>
    </source>
</evidence>
<keyword evidence="2" id="KW-0378">Hydrolase</keyword>
<evidence type="ECO:0000259" key="1">
    <source>
        <dbReference type="Pfam" id="PF03372"/>
    </source>
</evidence>
<dbReference type="GO" id="GO:0004519">
    <property type="term" value="F:endonuclease activity"/>
    <property type="evidence" value="ECO:0007669"/>
    <property type="project" value="UniProtKB-KW"/>
</dbReference>
<dbReference type="AlphaFoldDB" id="A0A934RFN1"/>
<dbReference type="PANTHER" id="PTHR12121:SF36">
    <property type="entry name" value="ENDONUCLEASE_EXONUCLEASE_PHOSPHATASE DOMAIN-CONTAINING PROTEIN"/>
    <property type="match status" value="1"/>
</dbReference>
<dbReference type="EMBL" id="JAENII010000012">
    <property type="protein sequence ID" value="MBK1828281.1"/>
    <property type="molecule type" value="Genomic_DNA"/>
</dbReference>
<accession>A0A934RFN1</accession>
<dbReference type="Pfam" id="PF03372">
    <property type="entry name" value="Exo_endo_phos"/>
    <property type="match status" value="1"/>
</dbReference>
<keyword evidence="3" id="KW-1185">Reference proteome</keyword>